<evidence type="ECO:0000256" key="4">
    <source>
        <dbReference type="ARBA" id="ARBA00022679"/>
    </source>
</evidence>
<dbReference type="Gene3D" id="3.40.50.300">
    <property type="entry name" value="P-loop containing nucleotide triphosphate hydrolases"/>
    <property type="match status" value="1"/>
</dbReference>
<organism evidence="10 11">
    <name type="scientific">Rhizoctonia solani</name>
    <dbReference type="NCBI Taxonomy" id="456999"/>
    <lineage>
        <taxon>Eukaryota</taxon>
        <taxon>Fungi</taxon>
        <taxon>Dikarya</taxon>
        <taxon>Basidiomycota</taxon>
        <taxon>Agaricomycotina</taxon>
        <taxon>Agaricomycetes</taxon>
        <taxon>Cantharellales</taxon>
        <taxon>Ceratobasidiaceae</taxon>
        <taxon>Rhizoctonia</taxon>
    </lineage>
</organism>
<dbReference type="CDD" id="cd00071">
    <property type="entry name" value="GMPK"/>
    <property type="match status" value="1"/>
</dbReference>
<dbReference type="EMBL" id="CAJMWX010001528">
    <property type="protein sequence ID" value="CAE6494366.1"/>
    <property type="molecule type" value="Genomic_DNA"/>
</dbReference>
<evidence type="ECO:0000313" key="10">
    <source>
        <dbReference type="EMBL" id="CAE6494366.1"/>
    </source>
</evidence>
<dbReference type="Pfam" id="PF00625">
    <property type="entry name" value="Guanylate_kin"/>
    <property type="match status" value="1"/>
</dbReference>
<dbReference type="PROSITE" id="PS00856">
    <property type="entry name" value="GUANYLATE_KINASE_1"/>
    <property type="match status" value="1"/>
</dbReference>
<feature type="domain" description="Guanylate kinase-like" evidence="9">
    <location>
        <begin position="27"/>
        <end position="210"/>
    </location>
</feature>
<keyword evidence="7" id="KW-0067">ATP-binding</keyword>
<keyword evidence="5" id="KW-0547">Nucleotide-binding</keyword>
<dbReference type="SUPFAM" id="SSF52540">
    <property type="entry name" value="P-loop containing nucleoside triphosphate hydrolases"/>
    <property type="match status" value="1"/>
</dbReference>
<dbReference type="GO" id="GO:0005524">
    <property type="term" value="F:ATP binding"/>
    <property type="evidence" value="ECO:0007669"/>
    <property type="project" value="UniProtKB-KW"/>
</dbReference>
<dbReference type="PANTHER" id="PTHR23117">
    <property type="entry name" value="GUANYLATE KINASE-RELATED"/>
    <property type="match status" value="1"/>
</dbReference>
<dbReference type="NCBIfam" id="TIGR03263">
    <property type="entry name" value="guanyl_kin"/>
    <property type="match status" value="1"/>
</dbReference>
<keyword evidence="4" id="KW-0808">Transferase</keyword>
<dbReference type="InterPro" id="IPR008144">
    <property type="entry name" value="Guanylate_kin-like_dom"/>
</dbReference>
<accession>A0A8H3CSS7</accession>
<dbReference type="FunFam" id="3.30.63.10:FF:000002">
    <property type="entry name" value="Guanylate kinase 1"/>
    <property type="match status" value="1"/>
</dbReference>
<evidence type="ECO:0000256" key="3">
    <source>
        <dbReference type="ARBA" id="ARBA00016296"/>
    </source>
</evidence>
<dbReference type="InterPro" id="IPR020590">
    <property type="entry name" value="Guanylate_kinase_CS"/>
</dbReference>
<sequence>MQTLFGRVLRLPRSTRALFSTMAPTVSRPIVLCGPSGAGKSTLIKKLQDEFPGQYNFSVSHTTRTPRPGEVNGKAYHFVTKPAFEELVNQAGFVEFTTSYDTYYGTSLRAIKEASTEGATCLLDIDTVGVANVKKYHGALGCLFVFISPPSLSSLGDRLRKRGTENEATIVKRLAKAKSEIEYAATGEFDVIVVNDDVDRAYSLLRSIIRDGNRTGDKLPDGILEETAVSMN</sequence>
<name>A0A8H3CSS7_9AGAM</name>
<dbReference type="InterPro" id="IPR008145">
    <property type="entry name" value="GK/Ca_channel_bsu"/>
</dbReference>
<evidence type="ECO:0000256" key="6">
    <source>
        <dbReference type="ARBA" id="ARBA00022777"/>
    </source>
</evidence>
<dbReference type="FunFam" id="3.40.50.300:FF:000776">
    <property type="entry name" value="Guanylate kinase 2"/>
    <property type="match status" value="1"/>
</dbReference>
<evidence type="ECO:0000259" key="9">
    <source>
        <dbReference type="PROSITE" id="PS50052"/>
    </source>
</evidence>
<dbReference type="GO" id="GO:0004385">
    <property type="term" value="F:GMP kinase activity"/>
    <property type="evidence" value="ECO:0007669"/>
    <property type="project" value="UniProtKB-EC"/>
</dbReference>
<evidence type="ECO:0000256" key="5">
    <source>
        <dbReference type="ARBA" id="ARBA00022741"/>
    </source>
</evidence>
<proteinExistence type="inferred from homology"/>
<reference evidence="10" key="1">
    <citation type="submission" date="2021-01" db="EMBL/GenBank/DDBJ databases">
        <authorList>
            <person name="Kaushik A."/>
        </authorList>
    </citation>
    <scope>NUCLEOTIDE SEQUENCE</scope>
    <source>
        <strain evidence="10">AG4-R118</strain>
    </source>
</reference>
<gene>
    <name evidence="10" type="ORF">RDB_LOCUS145192</name>
</gene>
<evidence type="ECO:0000256" key="1">
    <source>
        <dbReference type="ARBA" id="ARBA00005790"/>
    </source>
</evidence>
<evidence type="ECO:0000256" key="7">
    <source>
        <dbReference type="ARBA" id="ARBA00022840"/>
    </source>
</evidence>
<comment type="similarity">
    <text evidence="1">Belongs to the guanylate kinase family.</text>
</comment>
<evidence type="ECO:0000256" key="2">
    <source>
        <dbReference type="ARBA" id="ARBA00012961"/>
    </source>
</evidence>
<dbReference type="EC" id="2.7.4.8" evidence="2"/>
<evidence type="ECO:0000313" key="11">
    <source>
        <dbReference type="Proteomes" id="UP000663888"/>
    </source>
</evidence>
<comment type="caution">
    <text evidence="10">The sequence shown here is derived from an EMBL/GenBank/DDBJ whole genome shotgun (WGS) entry which is preliminary data.</text>
</comment>
<dbReference type="Proteomes" id="UP000663888">
    <property type="component" value="Unassembled WGS sequence"/>
</dbReference>
<evidence type="ECO:0000256" key="8">
    <source>
        <dbReference type="ARBA" id="ARBA00030128"/>
    </source>
</evidence>
<protein>
    <recommendedName>
        <fullName evidence="3">Guanylate kinase</fullName>
        <ecNumber evidence="2">2.7.4.8</ecNumber>
    </recommendedName>
    <alternativeName>
        <fullName evidence="8">GMP kinase</fullName>
    </alternativeName>
</protein>
<dbReference type="InterPro" id="IPR027417">
    <property type="entry name" value="P-loop_NTPase"/>
</dbReference>
<dbReference type="AlphaFoldDB" id="A0A8H3CSS7"/>
<dbReference type="PROSITE" id="PS50052">
    <property type="entry name" value="GUANYLATE_KINASE_2"/>
    <property type="match status" value="1"/>
</dbReference>
<dbReference type="GO" id="GO:0005829">
    <property type="term" value="C:cytosol"/>
    <property type="evidence" value="ECO:0007669"/>
    <property type="project" value="TreeGrafter"/>
</dbReference>
<keyword evidence="6" id="KW-0418">Kinase</keyword>
<dbReference type="SMART" id="SM00072">
    <property type="entry name" value="GuKc"/>
    <property type="match status" value="1"/>
</dbReference>
<dbReference type="InterPro" id="IPR017665">
    <property type="entry name" value="Guanylate_kinase"/>
</dbReference>
<dbReference type="PANTHER" id="PTHR23117:SF13">
    <property type="entry name" value="GUANYLATE KINASE"/>
    <property type="match status" value="1"/>
</dbReference>